<keyword evidence="1" id="KW-0678">Repressor</keyword>
<keyword evidence="2" id="KW-0805">Transcription regulation</keyword>
<dbReference type="SUPFAM" id="SSF46955">
    <property type="entry name" value="Putative DNA-binding domain"/>
    <property type="match status" value="1"/>
</dbReference>
<dbReference type="PANTHER" id="PTHR30204:SF69">
    <property type="entry name" value="MERR-FAMILY TRANSCRIPTIONAL REGULATOR"/>
    <property type="match status" value="1"/>
</dbReference>
<sequence length="274" mass="32581">MEKYFSIGEMAKLNNISIETLRHYDRYNLLNPDYINEKTGYRYYSIKSFMKLDIIKKCKAIGLSLDEIKDVMNDYDSLGSILKTLEKQKDLVNKKLHELNTIKESIEHLENDIKDSLAIGLNNVFIKYNEERKMIKYNYSGRYTEEFEMNLRKSLVEIEEMYNTFNYQIVFSTSYNDLINKDKLTYTRTMIKTEDVLNTDERIIILPKGNYLTMYFDDTFYDIKKYYNLIINYIKEKNVKVIGDFHEVYIITRANSSGEIKALAQIEILIENNI</sequence>
<evidence type="ECO:0000256" key="1">
    <source>
        <dbReference type="ARBA" id="ARBA00022491"/>
    </source>
</evidence>
<dbReference type="SMART" id="SM00422">
    <property type="entry name" value="HTH_MERR"/>
    <property type="match status" value="1"/>
</dbReference>
<dbReference type="KEGG" id="rhom:FRIFI_1355"/>
<name>A0A2P2BR85_9FIRM</name>
<protein>
    <submittedName>
        <fullName evidence="7">Transcriptional regulator, MerR</fullName>
    </submittedName>
</protein>
<dbReference type="InterPro" id="IPR000551">
    <property type="entry name" value="MerR-type_HTH_dom"/>
</dbReference>
<dbReference type="RefSeq" id="WP_166505402.1">
    <property type="nucleotide sequence ID" value="NZ_JAKNTL010000007.1"/>
</dbReference>
<dbReference type="GO" id="GO:0003677">
    <property type="term" value="F:DNA binding"/>
    <property type="evidence" value="ECO:0007669"/>
    <property type="project" value="UniProtKB-KW"/>
</dbReference>
<dbReference type="InterPro" id="IPR009061">
    <property type="entry name" value="DNA-bd_dom_put_sf"/>
</dbReference>
<dbReference type="InterPro" id="IPR011256">
    <property type="entry name" value="Reg_factor_effector_dom_sf"/>
</dbReference>
<evidence type="ECO:0000256" key="2">
    <source>
        <dbReference type="ARBA" id="ARBA00023015"/>
    </source>
</evidence>
<keyword evidence="3" id="KW-0238">DNA-binding</keyword>
<evidence type="ECO:0000313" key="7">
    <source>
        <dbReference type="EMBL" id="CEI72890.1"/>
    </source>
</evidence>
<gene>
    <name evidence="7" type="ORF">FRIFI_1355</name>
</gene>
<evidence type="ECO:0000259" key="6">
    <source>
        <dbReference type="PROSITE" id="PS50937"/>
    </source>
</evidence>
<feature type="domain" description="HTH merR-type" evidence="6">
    <location>
        <begin position="4"/>
        <end position="74"/>
    </location>
</feature>
<feature type="coiled-coil region" evidence="5">
    <location>
        <begin position="82"/>
        <end position="112"/>
    </location>
</feature>
<dbReference type="EMBL" id="LN650648">
    <property type="protein sequence ID" value="CEI72890.1"/>
    <property type="molecule type" value="Genomic_DNA"/>
</dbReference>
<evidence type="ECO:0000256" key="5">
    <source>
        <dbReference type="SAM" id="Coils"/>
    </source>
</evidence>
<evidence type="ECO:0000256" key="4">
    <source>
        <dbReference type="ARBA" id="ARBA00023163"/>
    </source>
</evidence>
<accession>A0A2P2BR85</accession>
<dbReference type="AlphaFoldDB" id="A0A2P2BR85"/>
<dbReference type="SUPFAM" id="SSF55136">
    <property type="entry name" value="Probable bacterial effector-binding domain"/>
    <property type="match status" value="1"/>
</dbReference>
<keyword evidence="5" id="KW-0175">Coiled coil</keyword>
<organism evidence="7 8">
    <name type="scientific">Romboutsia hominis</name>
    <dbReference type="NCBI Taxonomy" id="1507512"/>
    <lineage>
        <taxon>Bacteria</taxon>
        <taxon>Bacillati</taxon>
        <taxon>Bacillota</taxon>
        <taxon>Clostridia</taxon>
        <taxon>Peptostreptococcales</taxon>
        <taxon>Peptostreptococcaceae</taxon>
        <taxon>Romboutsia</taxon>
    </lineage>
</organism>
<dbReference type="Proteomes" id="UP000245695">
    <property type="component" value="Chromosome 1"/>
</dbReference>
<dbReference type="Pfam" id="PF13411">
    <property type="entry name" value="MerR_1"/>
    <property type="match status" value="1"/>
</dbReference>
<dbReference type="PANTHER" id="PTHR30204">
    <property type="entry name" value="REDOX-CYCLING DRUG-SENSING TRANSCRIPTIONAL ACTIVATOR SOXR"/>
    <property type="match status" value="1"/>
</dbReference>
<dbReference type="GO" id="GO:0003700">
    <property type="term" value="F:DNA-binding transcription factor activity"/>
    <property type="evidence" value="ECO:0007669"/>
    <property type="project" value="InterPro"/>
</dbReference>
<keyword evidence="8" id="KW-1185">Reference proteome</keyword>
<evidence type="ECO:0000313" key="8">
    <source>
        <dbReference type="Proteomes" id="UP000245695"/>
    </source>
</evidence>
<evidence type="ECO:0000256" key="3">
    <source>
        <dbReference type="ARBA" id="ARBA00023125"/>
    </source>
</evidence>
<keyword evidence="4" id="KW-0804">Transcription</keyword>
<dbReference type="Gene3D" id="1.10.1660.10">
    <property type="match status" value="1"/>
</dbReference>
<dbReference type="Gene3D" id="3.20.80.10">
    <property type="entry name" value="Regulatory factor, effector binding domain"/>
    <property type="match status" value="1"/>
</dbReference>
<proteinExistence type="predicted"/>
<dbReference type="InterPro" id="IPR047057">
    <property type="entry name" value="MerR_fam"/>
</dbReference>
<dbReference type="PROSITE" id="PS50937">
    <property type="entry name" value="HTH_MERR_2"/>
    <property type="match status" value="1"/>
</dbReference>
<reference evidence="7 8" key="1">
    <citation type="submission" date="2014-09" db="EMBL/GenBank/DDBJ databases">
        <authorList>
            <person name="Hornung B.V."/>
        </authorList>
    </citation>
    <scope>NUCLEOTIDE SEQUENCE [LARGE SCALE GENOMIC DNA]</scope>
    <source>
        <strain evidence="7 8">FRIFI</strain>
    </source>
</reference>